<accession>A0AAN8PV23</accession>
<evidence type="ECO:0000313" key="3">
    <source>
        <dbReference type="Proteomes" id="UP001347796"/>
    </source>
</evidence>
<keyword evidence="3" id="KW-1185">Reference proteome</keyword>
<evidence type="ECO:0000259" key="1">
    <source>
        <dbReference type="Pfam" id="PF13649"/>
    </source>
</evidence>
<dbReference type="Pfam" id="PF13649">
    <property type="entry name" value="Methyltransf_25"/>
    <property type="match status" value="1"/>
</dbReference>
<dbReference type="AlphaFoldDB" id="A0AAN8PV23"/>
<feature type="domain" description="Methyltransferase" evidence="1">
    <location>
        <begin position="72"/>
        <end position="163"/>
    </location>
</feature>
<reference evidence="2 3" key="1">
    <citation type="submission" date="2024-01" db="EMBL/GenBank/DDBJ databases">
        <title>The genome of the rayed Mediterranean limpet Patella caerulea (Linnaeus, 1758).</title>
        <authorList>
            <person name="Anh-Thu Weber A."/>
            <person name="Halstead-Nussloch G."/>
        </authorList>
    </citation>
    <scope>NUCLEOTIDE SEQUENCE [LARGE SCALE GENOMIC DNA]</scope>
    <source>
        <strain evidence="2">AATW-2023a</strain>
        <tissue evidence="2">Whole specimen</tissue>
    </source>
</reference>
<dbReference type="EMBL" id="JAZGQO010000007">
    <property type="protein sequence ID" value="KAK6183209.1"/>
    <property type="molecule type" value="Genomic_DNA"/>
</dbReference>
<name>A0AAN8PV23_PATCE</name>
<evidence type="ECO:0000313" key="2">
    <source>
        <dbReference type="EMBL" id="KAK6183209.1"/>
    </source>
</evidence>
<protein>
    <recommendedName>
        <fullName evidence="1">Methyltransferase domain-containing protein</fullName>
    </recommendedName>
</protein>
<comment type="caution">
    <text evidence="2">The sequence shown here is derived from an EMBL/GenBank/DDBJ whole genome shotgun (WGS) entry which is preliminary data.</text>
</comment>
<dbReference type="CDD" id="cd02440">
    <property type="entry name" value="AdoMet_MTases"/>
    <property type="match status" value="1"/>
</dbReference>
<dbReference type="InterPro" id="IPR029063">
    <property type="entry name" value="SAM-dependent_MTases_sf"/>
</dbReference>
<dbReference type="Proteomes" id="UP001347796">
    <property type="component" value="Unassembled WGS sequence"/>
</dbReference>
<dbReference type="Gene3D" id="3.40.50.150">
    <property type="entry name" value="Vaccinia Virus protein VP39"/>
    <property type="match status" value="1"/>
</dbReference>
<sequence>MDQTEIAKAYDNNYRAFKKGISSSESIDYYTSWGQTGGYEKDLSKGGTYNGPIEAAKAVGKLFPADRENVKILDIAAGTGYVGEELHHMGFLHVDALEPSEGMLAIAKEKGVYKNYILDILGGTKYSLGTDYYDCTVVSGGMGEGHIPCTGILEMIRIVKPGGIVVIAMREEYLNYVEEYKDKLEPMMEELEKEGAWEKIDRSIYDNHFVGKTGVLFLYRVKDKGESGR</sequence>
<dbReference type="SUPFAM" id="SSF53335">
    <property type="entry name" value="S-adenosyl-L-methionine-dependent methyltransferases"/>
    <property type="match status" value="1"/>
</dbReference>
<dbReference type="InterPro" id="IPR041698">
    <property type="entry name" value="Methyltransf_25"/>
</dbReference>
<gene>
    <name evidence="2" type="ORF">SNE40_010734</name>
</gene>
<proteinExistence type="predicted"/>
<organism evidence="2 3">
    <name type="scientific">Patella caerulea</name>
    <name type="common">Rayed Mediterranean limpet</name>
    <dbReference type="NCBI Taxonomy" id="87958"/>
    <lineage>
        <taxon>Eukaryota</taxon>
        <taxon>Metazoa</taxon>
        <taxon>Spiralia</taxon>
        <taxon>Lophotrochozoa</taxon>
        <taxon>Mollusca</taxon>
        <taxon>Gastropoda</taxon>
        <taxon>Patellogastropoda</taxon>
        <taxon>Patelloidea</taxon>
        <taxon>Patellidae</taxon>
        <taxon>Patella</taxon>
    </lineage>
</organism>